<dbReference type="GeneID" id="84061977"/>
<dbReference type="GO" id="GO:0043953">
    <property type="term" value="P:protein transport by the Tat complex"/>
    <property type="evidence" value="ECO:0007669"/>
    <property type="project" value="UniProtKB-UniRule"/>
</dbReference>
<feature type="transmembrane region" description="Helical" evidence="5">
    <location>
        <begin position="147"/>
        <end position="179"/>
    </location>
</feature>
<evidence type="ECO:0000256" key="4">
    <source>
        <dbReference type="ARBA" id="ARBA00023136"/>
    </source>
</evidence>
<organism evidence="6 7">
    <name type="scientific">Saccharolobus solfataricus</name>
    <name type="common">Sulfolobus solfataricus</name>
    <dbReference type="NCBI Taxonomy" id="2287"/>
    <lineage>
        <taxon>Archaea</taxon>
        <taxon>Thermoproteota</taxon>
        <taxon>Thermoprotei</taxon>
        <taxon>Sulfolobales</taxon>
        <taxon>Sulfolobaceae</taxon>
        <taxon>Saccharolobus</taxon>
    </lineage>
</organism>
<dbReference type="InterPro" id="IPR002033">
    <property type="entry name" value="TatC"/>
</dbReference>
<protein>
    <recommendedName>
        <fullName evidence="5">Sec-independent protein translocase protein TatC</fullName>
    </recommendedName>
</protein>
<keyword evidence="4 5" id="KW-0472">Membrane</keyword>
<evidence type="ECO:0000256" key="1">
    <source>
        <dbReference type="ARBA" id="ARBA00004141"/>
    </source>
</evidence>
<sequence>MTERTREVEKLEERPLIEHLRELAYRLRRILIALAITFMIYFMLGLELVRVYLPYPFFGLKYVLAEVPVLYPSLFDSISVQLTQLFIYNELPKGVKLIIINLFDPLFASFYISLYLAIFTTIPIIVREIWAFVAPGLYEHEKKLFKSIIFPAFLLFALGSAFAYFLLIPLMLRIILLYATALGSAVEPTLGLRSFVSTVMTLLIATGLSFELPLIMGGLTGVGVVKSITWLKNWRWGVLVSFIIAWIISPGTTGGIIETVIGITLSTLYFIGALISKFMEKGRKKESQKTLERI</sequence>
<keyword evidence="5" id="KW-0813">Transport</keyword>
<keyword evidence="3 5" id="KW-1133">Transmembrane helix</keyword>
<dbReference type="RefSeq" id="WP_010922999.1">
    <property type="nucleotide sequence ID" value="NZ_LT549890.1"/>
</dbReference>
<dbReference type="PATRIC" id="fig|2287.9.peg.472"/>
<dbReference type="PRINTS" id="PR01840">
    <property type="entry name" value="TATCFAMILY"/>
</dbReference>
<dbReference type="HAMAP" id="MF_00902">
    <property type="entry name" value="TatC"/>
    <property type="match status" value="1"/>
</dbReference>
<dbReference type="GeneID" id="84059029"/>
<evidence type="ECO:0000256" key="3">
    <source>
        <dbReference type="ARBA" id="ARBA00022989"/>
    </source>
</evidence>
<keyword evidence="2 5" id="KW-0812">Transmembrane</keyword>
<proteinExistence type="inferred from homology"/>
<dbReference type="GO" id="GO:0033281">
    <property type="term" value="C:TAT protein transport complex"/>
    <property type="evidence" value="ECO:0007669"/>
    <property type="project" value="UniProtKB-UniRule"/>
</dbReference>
<comment type="subunit">
    <text evidence="5">Forms a complex with TatA.</text>
</comment>
<dbReference type="Proteomes" id="UP000076770">
    <property type="component" value="Chromosome i"/>
</dbReference>
<gene>
    <name evidence="5" type="primary">tatC</name>
    <name evidence="6" type="ORF">SSOP1_0465</name>
</gene>
<evidence type="ECO:0000313" key="7">
    <source>
        <dbReference type="Proteomes" id="UP000076770"/>
    </source>
</evidence>
<feature type="transmembrane region" description="Helical" evidence="5">
    <location>
        <begin position="30"/>
        <end position="53"/>
    </location>
</feature>
<reference evidence="7" key="1">
    <citation type="submission" date="2016-04" db="EMBL/GenBank/DDBJ databases">
        <authorList>
            <person name="Shah S.A."/>
            <person name="Garrett R.A."/>
        </authorList>
    </citation>
    <scope>NUCLEOTIDE SEQUENCE [LARGE SCALE GENOMIC DNA]</scope>
    <source>
        <strain evidence="7">ATCC 35091 / DSM 1616 / JCM 8930 / NBRC 15331 / P1</strain>
    </source>
</reference>
<keyword evidence="5" id="KW-0653">Protein transport</keyword>
<dbReference type="GO" id="GO:0009977">
    <property type="term" value="F:proton motive force dependent protein transmembrane transporter activity"/>
    <property type="evidence" value="ECO:0007669"/>
    <property type="project" value="TreeGrafter"/>
</dbReference>
<feature type="transmembrane region" description="Helical" evidence="5">
    <location>
        <begin position="199"/>
        <end position="221"/>
    </location>
</feature>
<dbReference type="PANTHER" id="PTHR30371">
    <property type="entry name" value="SEC-INDEPENDENT PROTEIN TRANSLOCASE PROTEIN TATC"/>
    <property type="match status" value="1"/>
</dbReference>
<dbReference type="OMA" id="AWAFIAP"/>
<evidence type="ECO:0000256" key="2">
    <source>
        <dbReference type="ARBA" id="ARBA00022692"/>
    </source>
</evidence>
<dbReference type="AlphaFoldDB" id="A0A157SYH4"/>
<name>A0A157SYH4_SACSO</name>
<feature type="transmembrane region" description="Helical" evidence="5">
    <location>
        <begin position="255"/>
        <end position="275"/>
    </location>
</feature>
<dbReference type="OrthoDB" id="15305at2157"/>
<comment type="similarity">
    <text evidence="5">Belongs to the TatC family.</text>
</comment>
<dbReference type="Pfam" id="PF00902">
    <property type="entry name" value="TatC"/>
    <property type="match status" value="1"/>
</dbReference>
<comment type="function">
    <text evidence="5">Part of the twin-arginine translocation (Tat) system that transports large folded proteins containing a characteristic twin-arginine motif in their signal peptide across membranes.</text>
</comment>
<dbReference type="GO" id="GO:0065002">
    <property type="term" value="P:intracellular protein transmembrane transport"/>
    <property type="evidence" value="ECO:0007669"/>
    <property type="project" value="TreeGrafter"/>
</dbReference>
<dbReference type="EMBL" id="LT549890">
    <property type="protein sequence ID" value="SAI84020.1"/>
    <property type="molecule type" value="Genomic_DNA"/>
</dbReference>
<feature type="transmembrane region" description="Helical" evidence="5">
    <location>
        <begin position="106"/>
        <end position="126"/>
    </location>
</feature>
<comment type="subcellular location">
    <subcellularLocation>
        <location evidence="5">Cell membrane</location>
        <topology evidence="5">Multi-pass membrane protein</topology>
    </subcellularLocation>
    <subcellularLocation>
        <location evidence="1">Membrane</location>
        <topology evidence="1">Multi-pass membrane protein</topology>
    </subcellularLocation>
</comment>
<accession>A0A157SYH4</accession>
<evidence type="ECO:0000256" key="5">
    <source>
        <dbReference type="HAMAP-Rule" id="MF_00902"/>
    </source>
</evidence>
<evidence type="ECO:0000313" key="6">
    <source>
        <dbReference type="EMBL" id="SAI84020.1"/>
    </source>
</evidence>
<dbReference type="NCBIfam" id="TIGR00945">
    <property type="entry name" value="tatC"/>
    <property type="match status" value="1"/>
</dbReference>
<feature type="transmembrane region" description="Helical" evidence="5">
    <location>
        <begin position="233"/>
        <end position="249"/>
    </location>
</feature>
<keyword evidence="5" id="KW-0811">Translocation</keyword>
<dbReference type="PANTHER" id="PTHR30371:SF0">
    <property type="entry name" value="SEC-INDEPENDENT PROTEIN TRANSLOCASE PROTEIN TATC, CHLOROPLASTIC-RELATED"/>
    <property type="match status" value="1"/>
</dbReference>
<keyword evidence="5" id="KW-1003">Cell membrane</keyword>